<dbReference type="SUPFAM" id="SSF53300">
    <property type="entry name" value="vWA-like"/>
    <property type="match status" value="1"/>
</dbReference>
<dbReference type="PANTHER" id="PTHR33608:SF12">
    <property type="entry name" value="DUF58 DOMAIN-CONTAINING PROTEIN"/>
    <property type="match status" value="1"/>
</dbReference>
<keyword evidence="3" id="KW-1185">Reference proteome</keyword>
<dbReference type="RefSeq" id="WP_369328358.1">
    <property type="nucleotide sequence ID" value="NZ_JAULBC010000001.1"/>
</dbReference>
<feature type="domain" description="DUF58" evidence="1">
    <location>
        <begin position="62"/>
        <end position="257"/>
    </location>
</feature>
<dbReference type="InterPro" id="IPR002881">
    <property type="entry name" value="DUF58"/>
</dbReference>
<reference evidence="2 3" key="1">
    <citation type="submission" date="2023-07" db="EMBL/GenBank/DDBJ databases">
        <authorList>
            <person name="Lian W.-H."/>
        </authorList>
    </citation>
    <scope>NUCLEOTIDE SEQUENCE [LARGE SCALE GENOMIC DNA]</scope>
    <source>
        <strain evidence="2 3">SYSU DXS3180</strain>
    </source>
</reference>
<dbReference type="InterPro" id="IPR036465">
    <property type="entry name" value="vWFA_dom_sf"/>
</dbReference>
<dbReference type="PANTHER" id="PTHR33608">
    <property type="entry name" value="BLL2464 PROTEIN"/>
    <property type="match status" value="1"/>
</dbReference>
<sequence>MFKFRKNKEQHYPPEVVTDLDDLMRFEYLVQGGNILPAHPVYSLLAGRHASKLRGRGLDFEEVRQYVAGDDIRNIDWKVTARTGSTHSKVFNEEKERPTFIVVDQSATMFFGSQRFVKSVTAAHAAALSAFYTLKRGDRSGGLVFNEEGYDYISPKRSKSLVQHFLQCIVERNKKLPLRKTVEANTELLNRMLQRTRSSITHDYVVTVISDFFAIDAETKMNLRNLSYHNDVILVHVFDPMDAALPDGKLLLSDGRKQIEWKNSRHNWGKKYGDDFIQSRNRLQEEFRHYKIPMVFLSTAFPVEEQVTRLYG</sequence>
<organism evidence="2 3">
    <name type="scientific">Danxiaibacter flavus</name>
    <dbReference type="NCBI Taxonomy" id="3049108"/>
    <lineage>
        <taxon>Bacteria</taxon>
        <taxon>Pseudomonadati</taxon>
        <taxon>Bacteroidota</taxon>
        <taxon>Chitinophagia</taxon>
        <taxon>Chitinophagales</taxon>
        <taxon>Chitinophagaceae</taxon>
        <taxon>Danxiaibacter</taxon>
    </lineage>
</organism>
<comment type="caution">
    <text evidence="2">The sequence shown here is derived from an EMBL/GenBank/DDBJ whole genome shotgun (WGS) entry which is preliminary data.</text>
</comment>
<accession>A0ABV3ZAS0</accession>
<evidence type="ECO:0000313" key="2">
    <source>
        <dbReference type="EMBL" id="MEX6686961.1"/>
    </source>
</evidence>
<evidence type="ECO:0000313" key="3">
    <source>
        <dbReference type="Proteomes" id="UP001560573"/>
    </source>
</evidence>
<dbReference type="Pfam" id="PF01882">
    <property type="entry name" value="DUF58"/>
    <property type="match status" value="1"/>
</dbReference>
<gene>
    <name evidence="2" type="ORF">QTN47_05625</name>
</gene>
<protein>
    <submittedName>
        <fullName evidence="2">DUF58 domain-containing protein</fullName>
    </submittedName>
</protein>
<evidence type="ECO:0000259" key="1">
    <source>
        <dbReference type="Pfam" id="PF01882"/>
    </source>
</evidence>
<proteinExistence type="predicted"/>
<dbReference type="EMBL" id="JAULBC010000001">
    <property type="protein sequence ID" value="MEX6686961.1"/>
    <property type="molecule type" value="Genomic_DNA"/>
</dbReference>
<name>A0ABV3ZAS0_9BACT</name>
<dbReference type="Proteomes" id="UP001560573">
    <property type="component" value="Unassembled WGS sequence"/>
</dbReference>